<keyword evidence="4" id="KW-1185">Reference proteome</keyword>
<reference evidence="3 4" key="1">
    <citation type="submission" date="2019-07" db="EMBL/GenBank/DDBJ databases">
        <title>Finished genome of Venturia effusa.</title>
        <authorList>
            <person name="Young C.A."/>
            <person name="Cox M.P."/>
            <person name="Ganley A.R.D."/>
            <person name="David W.J."/>
        </authorList>
    </citation>
    <scope>NUCLEOTIDE SEQUENCE [LARGE SCALE GENOMIC DNA]</scope>
    <source>
        <strain evidence="4">albino</strain>
    </source>
</reference>
<organism evidence="3 4">
    <name type="scientific">Venturia effusa</name>
    <dbReference type="NCBI Taxonomy" id="50376"/>
    <lineage>
        <taxon>Eukaryota</taxon>
        <taxon>Fungi</taxon>
        <taxon>Dikarya</taxon>
        <taxon>Ascomycota</taxon>
        <taxon>Pezizomycotina</taxon>
        <taxon>Dothideomycetes</taxon>
        <taxon>Pleosporomycetidae</taxon>
        <taxon>Venturiales</taxon>
        <taxon>Venturiaceae</taxon>
        <taxon>Venturia</taxon>
    </lineage>
</organism>
<evidence type="ECO:0000256" key="1">
    <source>
        <dbReference type="SAM" id="MobiDB-lite"/>
    </source>
</evidence>
<protein>
    <submittedName>
        <fullName evidence="3">Uncharacterized protein</fullName>
    </submittedName>
</protein>
<name>A0A517KZU7_9PEZI</name>
<evidence type="ECO:0000256" key="2">
    <source>
        <dbReference type="SAM" id="SignalP"/>
    </source>
</evidence>
<dbReference type="OrthoDB" id="3926099at2759"/>
<dbReference type="Proteomes" id="UP000316270">
    <property type="component" value="Chromosome 2"/>
</dbReference>
<proteinExistence type="predicted"/>
<gene>
    <name evidence="3" type="ORF">FKW77_008274</name>
</gene>
<feature type="compositionally biased region" description="Pro residues" evidence="1">
    <location>
        <begin position="125"/>
        <end position="134"/>
    </location>
</feature>
<feature type="signal peptide" evidence="2">
    <location>
        <begin position="1"/>
        <end position="17"/>
    </location>
</feature>
<keyword evidence="2" id="KW-0732">Signal</keyword>
<sequence length="160" mass="17710">MKRLFILLWALVAYVSGLNPRLPKKTHPPLRMHRRGVPSPPYPTNPPLAKPQRCTTHALASVFSDIYHDNPRFCTLYELGLTITITTNCRGCNIETMTMPKKHCNNTANVTFRIPSTKIECEPDTPTPTSPSTPTPAASDRIYPAAQNSPAMSAPNQRTG</sequence>
<dbReference type="EMBL" id="CP042186">
    <property type="protein sequence ID" value="QDS68921.1"/>
    <property type="molecule type" value="Genomic_DNA"/>
</dbReference>
<feature type="chain" id="PRO_5021928233" evidence="2">
    <location>
        <begin position="18"/>
        <end position="160"/>
    </location>
</feature>
<feature type="region of interest" description="Disordered" evidence="1">
    <location>
        <begin position="118"/>
        <end position="160"/>
    </location>
</feature>
<feature type="compositionally biased region" description="Polar residues" evidence="1">
    <location>
        <begin position="146"/>
        <end position="160"/>
    </location>
</feature>
<evidence type="ECO:0000313" key="3">
    <source>
        <dbReference type="EMBL" id="QDS68921.1"/>
    </source>
</evidence>
<evidence type="ECO:0000313" key="4">
    <source>
        <dbReference type="Proteomes" id="UP000316270"/>
    </source>
</evidence>
<accession>A0A517KZU7</accession>
<dbReference type="AlphaFoldDB" id="A0A517KZU7"/>